<protein>
    <submittedName>
        <fullName evidence="1">Uncharacterized protein</fullName>
    </submittedName>
</protein>
<gene>
    <name evidence="1" type="ORF">Pint_20512</name>
</gene>
<evidence type="ECO:0000313" key="2">
    <source>
        <dbReference type="Proteomes" id="UP001163603"/>
    </source>
</evidence>
<accession>A0ACC0XFP1</accession>
<evidence type="ECO:0000313" key="1">
    <source>
        <dbReference type="EMBL" id="KAJ0015304.1"/>
    </source>
</evidence>
<comment type="caution">
    <text evidence="1">The sequence shown here is derived from an EMBL/GenBank/DDBJ whole genome shotgun (WGS) entry which is preliminary data.</text>
</comment>
<sequence length="77" mass="8828">MSVDGHHTWSKLVQFAQTIPGVLTSIFPTLIFRIHALFKFLNFIGLPNIMNKEGESYLCLLCFLGWFHSGGVFYVFM</sequence>
<dbReference type="EMBL" id="CM047748">
    <property type="protein sequence ID" value="KAJ0015304.1"/>
    <property type="molecule type" value="Genomic_DNA"/>
</dbReference>
<name>A0ACC0XFP1_9ROSI</name>
<reference evidence="2" key="1">
    <citation type="journal article" date="2023" name="G3 (Bethesda)">
        <title>Genome assembly and association tests identify interacting loci associated with vigor, precocity, and sex in interspecific pistachio rootstocks.</title>
        <authorList>
            <person name="Palmer W."/>
            <person name="Jacygrad E."/>
            <person name="Sagayaradj S."/>
            <person name="Cavanaugh K."/>
            <person name="Han R."/>
            <person name="Bertier L."/>
            <person name="Beede B."/>
            <person name="Kafkas S."/>
            <person name="Golino D."/>
            <person name="Preece J."/>
            <person name="Michelmore R."/>
        </authorList>
    </citation>
    <scope>NUCLEOTIDE SEQUENCE [LARGE SCALE GENOMIC DNA]</scope>
</reference>
<dbReference type="Proteomes" id="UP001163603">
    <property type="component" value="Chromosome 13"/>
</dbReference>
<organism evidence="1 2">
    <name type="scientific">Pistacia integerrima</name>
    <dbReference type="NCBI Taxonomy" id="434235"/>
    <lineage>
        <taxon>Eukaryota</taxon>
        <taxon>Viridiplantae</taxon>
        <taxon>Streptophyta</taxon>
        <taxon>Embryophyta</taxon>
        <taxon>Tracheophyta</taxon>
        <taxon>Spermatophyta</taxon>
        <taxon>Magnoliopsida</taxon>
        <taxon>eudicotyledons</taxon>
        <taxon>Gunneridae</taxon>
        <taxon>Pentapetalae</taxon>
        <taxon>rosids</taxon>
        <taxon>malvids</taxon>
        <taxon>Sapindales</taxon>
        <taxon>Anacardiaceae</taxon>
        <taxon>Pistacia</taxon>
    </lineage>
</organism>
<proteinExistence type="predicted"/>
<keyword evidence="2" id="KW-1185">Reference proteome</keyword>